<dbReference type="PROSITE" id="PS00041">
    <property type="entry name" value="HTH_ARAC_FAMILY_1"/>
    <property type="match status" value="1"/>
</dbReference>
<evidence type="ECO:0000256" key="2">
    <source>
        <dbReference type="ARBA" id="ARBA00023125"/>
    </source>
</evidence>
<keyword evidence="1" id="KW-0805">Transcription regulation</keyword>
<keyword evidence="3" id="KW-0804">Transcription</keyword>
<dbReference type="Pfam" id="PF12833">
    <property type="entry name" value="HTH_18"/>
    <property type="match status" value="1"/>
</dbReference>
<dbReference type="AlphaFoldDB" id="A0A940DRP4"/>
<evidence type="ECO:0000256" key="1">
    <source>
        <dbReference type="ARBA" id="ARBA00023015"/>
    </source>
</evidence>
<sequence>MVAHKTSVLHEITPLSESSCLYVTERKKTEFNYPIHTHKEFEINYIENAAGAQRIVGDSIEEIGEYELVMISNENLEHGWFNHNLPAGSNIREVTIQFSGEWLSDSLLNKTQFMSIGNMLKRGNKGLCFSLATIFKVRSLINSLVNEEKGFYSVITFLSLLYEMSVATDSRVLSSTFFAQVEDDSQSRRIRQADEYIKKNFSRNLTLHEVAGIANMSDGAFSRFFTQHTGRTFTDYLSDIRIGMVTRMLIDTNKTISEICYECGYNNISNFNRIFKKKKNRTPHEFRELYAKKKNLF</sequence>
<evidence type="ECO:0000256" key="3">
    <source>
        <dbReference type="ARBA" id="ARBA00023163"/>
    </source>
</evidence>
<dbReference type="SUPFAM" id="SSF46689">
    <property type="entry name" value="Homeodomain-like"/>
    <property type="match status" value="2"/>
</dbReference>
<evidence type="ECO:0000313" key="6">
    <source>
        <dbReference type="Proteomes" id="UP000725002"/>
    </source>
</evidence>
<dbReference type="EMBL" id="JADILV010000036">
    <property type="protein sequence ID" value="MBO8483482.1"/>
    <property type="molecule type" value="Genomic_DNA"/>
</dbReference>
<protein>
    <submittedName>
        <fullName evidence="5">Helix-turn-helix domain-containing protein</fullName>
    </submittedName>
</protein>
<evidence type="ECO:0000313" key="5">
    <source>
        <dbReference type="EMBL" id="MBO8483482.1"/>
    </source>
</evidence>
<dbReference type="GO" id="GO:0003700">
    <property type="term" value="F:DNA-binding transcription factor activity"/>
    <property type="evidence" value="ECO:0007669"/>
    <property type="project" value="InterPro"/>
</dbReference>
<dbReference type="SMART" id="SM00342">
    <property type="entry name" value="HTH_ARAC"/>
    <property type="match status" value="1"/>
</dbReference>
<keyword evidence="2" id="KW-0238">DNA-binding</keyword>
<dbReference type="PANTHER" id="PTHR43280">
    <property type="entry name" value="ARAC-FAMILY TRANSCRIPTIONAL REGULATOR"/>
    <property type="match status" value="1"/>
</dbReference>
<dbReference type="InterPro" id="IPR018062">
    <property type="entry name" value="HTH_AraC-typ_CS"/>
</dbReference>
<dbReference type="GO" id="GO:0043565">
    <property type="term" value="F:sequence-specific DNA binding"/>
    <property type="evidence" value="ECO:0007669"/>
    <property type="project" value="InterPro"/>
</dbReference>
<dbReference type="Proteomes" id="UP000725002">
    <property type="component" value="Unassembled WGS sequence"/>
</dbReference>
<name>A0A940DRP4_9BACT</name>
<dbReference type="PRINTS" id="PR00032">
    <property type="entry name" value="HTHARAC"/>
</dbReference>
<dbReference type="InterPro" id="IPR020449">
    <property type="entry name" value="Tscrpt_reg_AraC-type_HTH"/>
</dbReference>
<gene>
    <name evidence="5" type="ORF">IAB75_05150</name>
</gene>
<evidence type="ECO:0000259" key="4">
    <source>
        <dbReference type="PROSITE" id="PS01124"/>
    </source>
</evidence>
<feature type="domain" description="HTH araC/xylS-type" evidence="4">
    <location>
        <begin position="191"/>
        <end position="289"/>
    </location>
</feature>
<accession>A0A940DRP4</accession>
<dbReference type="InterPro" id="IPR018060">
    <property type="entry name" value="HTH_AraC"/>
</dbReference>
<reference evidence="5" key="2">
    <citation type="journal article" date="2021" name="PeerJ">
        <title>Extensive microbial diversity within the chicken gut microbiome revealed by metagenomics and culture.</title>
        <authorList>
            <person name="Gilroy R."/>
            <person name="Ravi A."/>
            <person name="Getino M."/>
            <person name="Pursley I."/>
            <person name="Horton D.L."/>
            <person name="Alikhan N.F."/>
            <person name="Baker D."/>
            <person name="Gharbi K."/>
            <person name="Hall N."/>
            <person name="Watson M."/>
            <person name="Adriaenssens E.M."/>
            <person name="Foster-Nyarko E."/>
            <person name="Jarju S."/>
            <person name="Secka A."/>
            <person name="Antonio M."/>
            <person name="Oren A."/>
            <person name="Chaudhuri R.R."/>
            <person name="La Ragione R."/>
            <person name="Hildebrand F."/>
            <person name="Pallen M.J."/>
        </authorList>
    </citation>
    <scope>NUCLEOTIDE SEQUENCE</scope>
    <source>
        <strain evidence="5">G3-8215</strain>
    </source>
</reference>
<dbReference type="Gene3D" id="1.10.10.60">
    <property type="entry name" value="Homeodomain-like"/>
    <property type="match status" value="2"/>
</dbReference>
<proteinExistence type="predicted"/>
<dbReference type="PANTHER" id="PTHR43280:SF27">
    <property type="entry name" value="TRANSCRIPTIONAL REGULATOR MTLR"/>
    <property type="match status" value="1"/>
</dbReference>
<dbReference type="PROSITE" id="PS01124">
    <property type="entry name" value="HTH_ARAC_FAMILY_2"/>
    <property type="match status" value="1"/>
</dbReference>
<comment type="caution">
    <text evidence="5">The sequence shown here is derived from an EMBL/GenBank/DDBJ whole genome shotgun (WGS) entry which is preliminary data.</text>
</comment>
<dbReference type="InterPro" id="IPR009057">
    <property type="entry name" value="Homeodomain-like_sf"/>
</dbReference>
<reference evidence="5" key="1">
    <citation type="submission" date="2020-10" db="EMBL/GenBank/DDBJ databases">
        <authorList>
            <person name="Gilroy R."/>
        </authorList>
    </citation>
    <scope>NUCLEOTIDE SEQUENCE</scope>
    <source>
        <strain evidence="5">G3-8215</strain>
    </source>
</reference>
<organism evidence="5 6">
    <name type="scientific">Candidatus Cryptobacteroides avicola</name>
    <dbReference type="NCBI Taxonomy" id="2840757"/>
    <lineage>
        <taxon>Bacteria</taxon>
        <taxon>Pseudomonadati</taxon>
        <taxon>Bacteroidota</taxon>
        <taxon>Bacteroidia</taxon>
        <taxon>Bacteroidales</taxon>
        <taxon>Candidatus Cryptobacteroides</taxon>
    </lineage>
</organism>